<proteinExistence type="predicted"/>
<dbReference type="EMBL" id="REGN01011551">
    <property type="protein sequence ID" value="RMZ97201.1"/>
    <property type="molecule type" value="Genomic_DNA"/>
</dbReference>
<reference evidence="1 2" key="1">
    <citation type="journal article" date="2018" name="Sci. Rep.">
        <title>Genomic signatures of local adaptation to the degree of environmental predictability in rotifers.</title>
        <authorList>
            <person name="Franch-Gras L."/>
            <person name="Hahn C."/>
            <person name="Garcia-Roger E.M."/>
            <person name="Carmona M.J."/>
            <person name="Serra M."/>
            <person name="Gomez A."/>
        </authorList>
    </citation>
    <scope>NUCLEOTIDE SEQUENCE [LARGE SCALE GENOMIC DNA]</scope>
    <source>
        <strain evidence="1">HYR1</strain>
    </source>
</reference>
<dbReference type="Proteomes" id="UP000276133">
    <property type="component" value="Unassembled WGS sequence"/>
</dbReference>
<sequence length="134" mass="15232">MSKINAESVVCISKSADNLPKDWVVDFLKNECNIDVITDQSIGKSQEPANSMNNLAIDNTHNNCQDHQQLINILKSSTKSVSQNTKQSVRVAIILCLEKKYCREFSEITRMDGKKYFDIFRGKFEGVVEDKSRI</sequence>
<organism evidence="1 2">
    <name type="scientific">Brachionus plicatilis</name>
    <name type="common">Marine rotifer</name>
    <name type="synonym">Brachionus muelleri</name>
    <dbReference type="NCBI Taxonomy" id="10195"/>
    <lineage>
        <taxon>Eukaryota</taxon>
        <taxon>Metazoa</taxon>
        <taxon>Spiralia</taxon>
        <taxon>Gnathifera</taxon>
        <taxon>Rotifera</taxon>
        <taxon>Eurotatoria</taxon>
        <taxon>Monogononta</taxon>
        <taxon>Pseudotrocha</taxon>
        <taxon>Ploima</taxon>
        <taxon>Brachionidae</taxon>
        <taxon>Brachionus</taxon>
    </lineage>
</organism>
<accession>A0A3M7PDM7</accession>
<evidence type="ECO:0000313" key="1">
    <source>
        <dbReference type="EMBL" id="RMZ97201.1"/>
    </source>
</evidence>
<evidence type="ECO:0000313" key="2">
    <source>
        <dbReference type="Proteomes" id="UP000276133"/>
    </source>
</evidence>
<protein>
    <submittedName>
        <fullName evidence="1">Uncharacterized protein</fullName>
    </submittedName>
</protein>
<comment type="caution">
    <text evidence="1">The sequence shown here is derived from an EMBL/GenBank/DDBJ whole genome shotgun (WGS) entry which is preliminary data.</text>
</comment>
<gene>
    <name evidence="1" type="ORF">BpHYR1_049418</name>
</gene>
<dbReference type="AlphaFoldDB" id="A0A3M7PDM7"/>
<feature type="non-terminal residue" evidence="1">
    <location>
        <position position="134"/>
    </location>
</feature>
<name>A0A3M7PDM7_BRAPC</name>
<keyword evidence="2" id="KW-1185">Reference proteome</keyword>